<dbReference type="Ensembl" id="ENSLCAT00010050377.1">
    <property type="protein sequence ID" value="ENSLCAP00010049147.1"/>
    <property type="gene ID" value="ENSLCAG00010022865.1"/>
</dbReference>
<dbReference type="InterPro" id="IPR000980">
    <property type="entry name" value="SH2"/>
</dbReference>
<evidence type="ECO:0000256" key="4">
    <source>
        <dbReference type="SAM" id="MobiDB-lite"/>
    </source>
</evidence>
<dbReference type="PANTHER" id="PTHR14247:SF11">
    <property type="entry name" value="SH2 DOMAIN-CONTAINING PROTEIN 3A"/>
    <property type="match status" value="1"/>
</dbReference>
<dbReference type="Gene3D" id="3.30.505.10">
    <property type="entry name" value="SH2 domain"/>
    <property type="match status" value="1"/>
</dbReference>
<sequence>MDSLKRELEEELKLSTEDPRSHAWYHGPLTREAAESLFERDGDFLVRDSSSAPGDYVLSCFWKNGPMHFKIIRVVLRPKKGYSRELFQFEEDRFDNVPALIRFYVGGRRPISQASGCCDLSPNHTDPSSPEDTGPAPISPVFRTGSEPLLSPRPRHTRPSHPGNMNTQAHTHLLYTRDTELTLVTPLSVPAGGGVTLRGSDGQLHPRAPPKPLRVSAVFPNMMPPPPTDSDEDPSSLYTELVIQVIISYSLDEFESLLLPENNRPLDPNVLLAVKELFNRSNVNTTALHMLSVDCQVARIVGVTDEQKRIMGVESGLELVTLPHGHQLRQDLLERHHVIALGVAVDILGCTGTVSQRAAVLHKFISLAQALKEHAHNLYSFSAVMKGLEMPQVERLQMTWRALRRNHTESAVLYEKKLKPFMNSLNSVVQGPVAMPHLVPLLMVMEGEDPVENSDRGCELLYDVLQSARSAALHAKDYQKHAHTLLTGWEPIPELLEAVRTEFALRLLWGQTGAAAARQERYEKFDKILCVLSDKLEPVEASPQQPEPLL</sequence>
<dbReference type="PROSITE" id="PS50009">
    <property type="entry name" value="RASGEF_CAT"/>
    <property type="match status" value="1"/>
</dbReference>
<dbReference type="CDD" id="cd10337">
    <property type="entry name" value="SH2_BCAR3"/>
    <property type="match status" value="1"/>
</dbReference>
<keyword evidence="2" id="KW-0344">Guanine-nucleotide releasing factor</keyword>
<dbReference type="Proteomes" id="UP000314980">
    <property type="component" value="Unassembled WGS sequence"/>
</dbReference>
<dbReference type="GeneTree" id="ENSGT00940000154130"/>
<feature type="compositionally biased region" description="Polar residues" evidence="4">
    <location>
        <begin position="122"/>
        <end position="131"/>
    </location>
</feature>
<dbReference type="SMART" id="SM00252">
    <property type="entry name" value="SH2"/>
    <property type="match status" value="1"/>
</dbReference>
<dbReference type="PRINTS" id="PR00401">
    <property type="entry name" value="SH2DOMAIN"/>
</dbReference>
<accession>A0A4W6FG05</accession>
<keyword evidence="1 3" id="KW-0727">SH2 domain</keyword>
<proteinExistence type="predicted"/>
<name>A0A4W6FG05_LATCA</name>
<dbReference type="SUPFAM" id="SSF55550">
    <property type="entry name" value="SH2 domain"/>
    <property type="match status" value="1"/>
</dbReference>
<organism evidence="7 8">
    <name type="scientific">Lates calcarifer</name>
    <name type="common">Barramundi</name>
    <name type="synonym">Holocentrus calcarifer</name>
    <dbReference type="NCBI Taxonomy" id="8187"/>
    <lineage>
        <taxon>Eukaryota</taxon>
        <taxon>Metazoa</taxon>
        <taxon>Chordata</taxon>
        <taxon>Craniata</taxon>
        <taxon>Vertebrata</taxon>
        <taxon>Euteleostomi</taxon>
        <taxon>Actinopterygii</taxon>
        <taxon>Neopterygii</taxon>
        <taxon>Teleostei</taxon>
        <taxon>Neoteleostei</taxon>
        <taxon>Acanthomorphata</taxon>
        <taxon>Carangaria</taxon>
        <taxon>Carangaria incertae sedis</taxon>
        <taxon>Centropomidae</taxon>
        <taxon>Lates</taxon>
    </lineage>
</organism>
<dbReference type="Pfam" id="PF00617">
    <property type="entry name" value="RasGEF"/>
    <property type="match status" value="1"/>
</dbReference>
<dbReference type="PROSITE" id="PS50001">
    <property type="entry name" value="SH2"/>
    <property type="match status" value="1"/>
</dbReference>
<feature type="domain" description="SH2" evidence="5">
    <location>
        <begin position="24"/>
        <end position="104"/>
    </location>
</feature>
<dbReference type="GO" id="GO:0007264">
    <property type="term" value="P:small GTPase-mediated signal transduction"/>
    <property type="evidence" value="ECO:0007669"/>
    <property type="project" value="InterPro"/>
</dbReference>
<evidence type="ECO:0000256" key="2">
    <source>
        <dbReference type="PROSITE-ProRule" id="PRU00168"/>
    </source>
</evidence>
<keyword evidence="8" id="KW-1185">Reference proteome</keyword>
<dbReference type="GO" id="GO:0005085">
    <property type="term" value="F:guanyl-nucleotide exchange factor activity"/>
    <property type="evidence" value="ECO:0007669"/>
    <property type="project" value="UniProtKB-KW"/>
</dbReference>
<dbReference type="InterPro" id="IPR036860">
    <property type="entry name" value="SH2_dom_sf"/>
</dbReference>
<dbReference type="InterPro" id="IPR023578">
    <property type="entry name" value="Ras_GEF_dom_sf"/>
</dbReference>
<evidence type="ECO:0000259" key="6">
    <source>
        <dbReference type="PROSITE" id="PS50009"/>
    </source>
</evidence>
<dbReference type="InterPro" id="IPR001895">
    <property type="entry name" value="RASGEF_cat_dom"/>
</dbReference>
<dbReference type="PANTHER" id="PTHR14247">
    <property type="entry name" value="BREAST CANCER ANTI-ESTROGEN RESISTANCE PROTEIN 3 HOMOLOG-LIKE PROTEIN"/>
    <property type="match status" value="1"/>
</dbReference>
<reference evidence="7" key="2">
    <citation type="submission" date="2025-08" db="UniProtKB">
        <authorList>
            <consortium name="Ensembl"/>
        </authorList>
    </citation>
    <scope>IDENTIFICATION</scope>
</reference>
<dbReference type="AlphaFoldDB" id="A0A4W6FG05"/>
<dbReference type="SUPFAM" id="SSF48366">
    <property type="entry name" value="Ras GEF"/>
    <property type="match status" value="1"/>
</dbReference>
<dbReference type="InterPro" id="IPR051853">
    <property type="entry name" value="SH2-Ras-GEF_adapter"/>
</dbReference>
<evidence type="ECO:0000313" key="8">
    <source>
        <dbReference type="Proteomes" id="UP000314980"/>
    </source>
</evidence>
<dbReference type="SMART" id="SM00147">
    <property type="entry name" value="RasGEF"/>
    <property type="match status" value="1"/>
</dbReference>
<dbReference type="Pfam" id="PF00017">
    <property type="entry name" value="SH2"/>
    <property type="match status" value="1"/>
</dbReference>
<evidence type="ECO:0000259" key="5">
    <source>
        <dbReference type="PROSITE" id="PS50001"/>
    </source>
</evidence>
<evidence type="ECO:0000256" key="3">
    <source>
        <dbReference type="PROSITE-ProRule" id="PRU00191"/>
    </source>
</evidence>
<evidence type="ECO:0000256" key="1">
    <source>
        <dbReference type="ARBA" id="ARBA00022999"/>
    </source>
</evidence>
<feature type="region of interest" description="Disordered" evidence="4">
    <location>
        <begin position="116"/>
        <end position="166"/>
    </location>
</feature>
<dbReference type="FunFam" id="3.30.505.10:FF:000013">
    <property type="entry name" value="SH2 domain-containing protein 3C isoform X1"/>
    <property type="match status" value="1"/>
</dbReference>
<dbReference type="GO" id="GO:0001784">
    <property type="term" value="F:phosphotyrosine residue binding"/>
    <property type="evidence" value="ECO:0007669"/>
    <property type="project" value="InterPro"/>
</dbReference>
<reference evidence="7" key="3">
    <citation type="submission" date="2025-09" db="UniProtKB">
        <authorList>
            <consortium name="Ensembl"/>
        </authorList>
    </citation>
    <scope>IDENTIFICATION</scope>
</reference>
<dbReference type="InParanoid" id="A0A4W6FG05"/>
<evidence type="ECO:0008006" key="9">
    <source>
        <dbReference type="Google" id="ProtNLM"/>
    </source>
</evidence>
<protein>
    <recommendedName>
        <fullName evidence="9">SH2 domain containing 3A</fullName>
    </recommendedName>
</protein>
<dbReference type="STRING" id="8187.ENSLCAP00010049147"/>
<feature type="domain" description="Ras-GEF" evidence="6">
    <location>
        <begin position="282"/>
        <end position="539"/>
    </location>
</feature>
<reference evidence="8" key="1">
    <citation type="submission" date="2015-09" db="EMBL/GenBank/DDBJ databases">
        <authorList>
            <person name="Sai Rama Sridatta P."/>
        </authorList>
    </citation>
    <scope>NUCLEOTIDE SEQUENCE [LARGE SCALE GENOMIC DNA]</scope>
</reference>
<dbReference type="Gene3D" id="1.10.840.10">
    <property type="entry name" value="Ras guanine-nucleotide exchange factors catalytic domain"/>
    <property type="match status" value="1"/>
</dbReference>
<dbReference type="InterPro" id="IPR036964">
    <property type="entry name" value="RASGEF_cat_dom_sf"/>
</dbReference>
<dbReference type="InterPro" id="IPR044102">
    <property type="entry name" value="SH2_SHEP1/BCAR3/NSP1"/>
</dbReference>
<evidence type="ECO:0000313" key="7">
    <source>
        <dbReference type="Ensembl" id="ENSLCAP00010049147.1"/>
    </source>
</evidence>